<organism evidence="11 12">
    <name type="scientific">Spiroplasma ixodetis</name>
    <dbReference type="NCBI Taxonomy" id="2141"/>
    <lineage>
        <taxon>Bacteria</taxon>
        <taxon>Bacillati</taxon>
        <taxon>Mycoplasmatota</taxon>
        <taxon>Mollicutes</taxon>
        <taxon>Entomoplasmatales</taxon>
        <taxon>Spiroplasmataceae</taxon>
        <taxon>Spiroplasma</taxon>
    </lineage>
</organism>
<evidence type="ECO:0000259" key="10">
    <source>
        <dbReference type="PROSITE" id="PS50126"/>
    </source>
</evidence>
<keyword evidence="7 8" id="KW-0694">RNA-binding</keyword>
<dbReference type="CDD" id="cd04471">
    <property type="entry name" value="S1_RNase_R"/>
    <property type="match status" value="1"/>
</dbReference>
<feature type="region of interest" description="Disordered" evidence="9">
    <location>
        <begin position="740"/>
        <end position="763"/>
    </location>
</feature>
<evidence type="ECO:0000256" key="1">
    <source>
        <dbReference type="ARBA" id="ARBA00001849"/>
    </source>
</evidence>
<dbReference type="SUPFAM" id="SSF50249">
    <property type="entry name" value="Nucleic acid-binding proteins"/>
    <property type="match status" value="4"/>
</dbReference>
<dbReference type="InterPro" id="IPR001900">
    <property type="entry name" value="RNase_II/R"/>
</dbReference>
<dbReference type="InterPro" id="IPR003029">
    <property type="entry name" value="S1_domain"/>
</dbReference>
<dbReference type="InterPro" id="IPR022966">
    <property type="entry name" value="RNase_II/R_CS"/>
</dbReference>
<evidence type="ECO:0000256" key="2">
    <source>
        <dbReference type="ARBA" id="ARBA00004496"/>
    </source>
</evidence>
<dbReference type="InterPro" id="IPR011805">
    <property type="entry name" value="RNase_R"/>
</dbReference>
<feature type="region of interest" description="Disordered" evidence="9">
    <location>
        <begin position="707"/>
        <end position="728"/>
    </location>
</feature>
<dbReference type="InterPro" id="IPR012340">
    <property type="entry name" value="NA-bd_OB-fold"/>
</dbReference>
<dbReference type="EMBL" id="AP026933">
    <property type="protein sequence ID" value="BDT05040.1"/>
    <property type="molecule type" value="Genomic_DNA"/>
</dbReference>
<sequence>MGLIEMKQEIINELQNSITPLSTVDLTVKLNIINHHQQQELIADLEELKNSEIILENKEQQFYMLKNNNLFIGKIQITKKGFGFVKLLNSEEEYYVNIKNINNALNNDEVLCKLVKINNQNDEAVVLKIIKRDTNLLVGTVIVNADTKVKTLLIQNAKLQQYEVNILNPDKALENNIVVAKIKNFEQNIFNVTITKILGNINDPGVDILAVIYEIGIKAQFDVETLTATDKVPLTVLESDKIGRIDLTKELLVTIDGKDAKDFDDAICVTKLVNGNYRLIVAIVDVSHYVTENSPLDEEAFTRGTSVYLADRVIPMLPTQLSNGICSLNEQLERLCMVCDMEIDKNGLTVKHKIYQAFMKSARRMNYEEVNDGYNGKNPNFIKTHPQIWEMLLKAKELHQILWKFKQDAGVIDFEINEVKTIINDNGEVTDIILRTRDIAEKLIESFMIRANEVVAKTVFDMKLPFIYRVHEHPRSKKMHQMVTILKLMGIKLNPKITNISSKDLQLLLNSLKQLPTFQVLSTLLLRSMEKAQYTNKCIGHFGLASDYYTHFTSPIRRYPDLIVHRLLRQYIVKREINAKIIEKYQSFTNWAAEQSSNMELKALECERAVDQMKKAEYMMQFIGHKFEGIISSVTGFGLFVELDNTIEGLIRIAEMTDDYYIFNEKAMILFGERKRKQYALGQKVSVLVKSANKVARTIDFILEENGQQNKNRDKNNNNQSSKMYKANNFKYRKKIKLNGKVKKNKSEKKNGVKKWKYKGKKD</sequence>
<dbReference type="EC" id="3.1.13.1" evidence="8"/>
<feature type="domain" description="S1 motif" evidence="10">
    <location>
        <begin position="624"/>
        <end position="704"/>
    </location>
</feature>
<comment type="catalytic activity">
    <reaction evidence="1 8">
        <text>Exonucleolytic cleavage in the 3'- to 5'-direction to yield nucleoside 5'-phosphates.</text>
        <dbReference type="EC" id="3.1.13.1"/>
    </reaction>
</comment>
<gene>
    <name evidence="8 11" type="primary">rnr</name>
    <name evidence="11" type="ORF">SHM_26860</name>
</gene>
<dbReference type="Pfam" id="PF08206">
    <property type="entry name" value="OB_RNB"/>
    <property type="match status" value="1"/>
</dbReference>
<evidence type="ECO:0000256" key="5">
    <source>
        <dbReference type="ARBA" id="ARBA00022801"/>
    </source>
</evidence>
<accession>A0ABM8BYR9</accession>
<dbReference type="PANTHER" id="PTHR23355:SF9">
    <property type="entry name" value="DIS3-LIKE EXONUCLEASE 2"/>
    <property type="match status" value="1"/>
</dbReference>
<keyword evidence="6 8" id="KW-0269">Exonuclease</keyword>
<protein>
    <recommendedName>
        <fullName evidence="8">Ribonuclease R</fullName>
        <shortName evidence="8">RNase R</shortName>
        <ecNumber evidence="8">3.1.13.1</ecNumber>
    </recommendedName>
</protein>
<evidence type="ECO:0000313" key="12">
    <source>
        <dbReference type="Proteomes" id="UP001163387"/>
    </source>
</evidence>
<dbReference type="Pfam" id="PF00575">
    <property type="entry name" value="S1"/>
    <property type="match status" value="1"/>
</dbReference>
<dbReference type="InterPro" id="IPR050180">
    <property type="entry name" value="RNR_Ribonuclease"/>
</dbReference>
<dbReference type="NCBIfam" id="TIGR00358">
    <property type="entry name" value="3_prime_RNase"/>
    <property type="match status" value="1"/>
</dbReference>
<reference evidence="11 12" key="1">
    <citation type="journal article" date="2022" name="Front. Microbiol.">
        <title>Male-killing mechanisms vary between Spiroplasma species.</title>
        <authorList>
            <person name="Arai H."/>
            <person name="Inoue M."/>
            <person name="Kageyama D."/>
        </authorList>
    </citation>
    <scope>NUCLEOTIDE SEQUENCE [LARGE SCALE GENOMIC DNA]</scope>
    <source>
        <strain evidence="12">sHm</strain>
    </source>
</reference>
<evidence type="ECO:0000313" key="11">
    <source>
        <dbReference type="EMBL" id="BDT05040.1"/>
    </source>
</evidence>
<dbReference type="PROSITE" id="PS50126">
    <property type="entry name" value="S1"/>
    <property type="match status" value="1"/>
</dbReference>
<dbReference type="InterPro" id="IPR040476">
    <property type="entry name" value="CSD2"/>
</dbReference>
<keyword evidence="3 8" id="KW-0963">Cytoplasm</keyword>
<comment type="subcellular location">
    <subcellularLocation>
        <location evidence="2 8">Cytoplasm</location>
    </subcellularLocation>
</comment>
<comment type="similarity">
    <text evidence="8">Belongs to the RNR ribonuclease family. RNase R subfamily.</text>
</comment>
<evidence type="ECO:0000256" key="7">
    <source>
        <dbReference type="ARBA" id="ARBA00022884"/>
    </source>
</evidence>
<dbReference type="Gene3D" id="2.40.50.140">
    <property type="entry name" value="Nucleic acid-binding proteins"/>
    <property type="match status" value="2"/>
</dbReference>
<dbReference type="PANTHER" id="PTHR23355">
    <property type="entry name" value="RIBONUCLEASE"/>
    <property type="match status" value="1"/>
</dbReference>
<dbReference type="Pfam" id="PF00773">
    <property type="entry name" value="RNB"/>
    <property type="match status" value="1"/>
</dbReference>
<evidence type="ECO:0000256" key="9">
    <source>
        <dbReference type="SAM" id="MobiDB-lite"/>
    </source>
</evidence>
<dbReference type="SMART" id="SM00955">
    <property type="entry name" value="RNB"/>
    <property type="match status" value="1"/>
</dbReference>
<dbReference type="Proteomes" id="UP001163387">
    <property type="component" value="Chromosome"/>
</dbReference>
<evidence type="ECO:0000256" key="6">
    <source>
        <dbReference type="ARBA" id="ARBA00022839"/>
    </source>
</evidence>
<keyword evidence="5 8" id="KW-0378">Hydrolase</keyword>
<comment type="function">
    <text evidence="8">3'-5' exoribonuclease that releases 5'-nucleoside monophosphates and is involved in maturation of structured RNAs.</text>
</comment>
<dbReference type="NCBIfam" id="TIGR02063">
    <property type="entry name" value="RNase_R"/>
    <property type="match status" value="1"/>
</dbReference>
<evidence type="ECO:0000256" key="4">
    <source>
        <dbReference type="ARBA" id="ARBA00022722"/>
    </source>
</evidence>
<keyword evidence="4 8" id="KW-0540">Nuclease</keyword>
<evidence type="ECO:0000256" key="3">
    <source>
        <dbReference type="ARBA" id="ARBA00022490"/>
    </source>
</evidence>
<dbReference type="HAMAP" id="MF_01895">
    <property type="entry name" value="RNase_R"/>
    <property type="match status" value="1"/>
</dbReference>
<dbReference type="InterPro" id="IPR004476">
    <property type="entry name" value="RNase_II/RNase_R"/>
</dbReference>
<evidence type="ECO:0000256" key="8">
    <source>
        <dbReference type="HAMAP-Rule" id="MF_01895"/>
    </source>
</evidence>
<name>A0ABM8BYR9_9MOLU</name>
<dbReference type="Pfam" id="PF17876">
    <property type="entry name" value="CSD2"/>
    <property type="match status" value="1"/>
</dbReference>
<dbReference type="PROSITE" id="PS01175">
    <property type="entry name" value="RIBONUCLEASE_II"/>
    <property type="match status" value="1"/>
</dbReference>
<dbReference type="SMART" id="SM00316">
    <property type="entry name" value="S1"/>
    <property type="match status" value="2"/>
</dbReference>
<keyword evidence="12" id="KW-1185">Reference proteome</keyword>
<proteinExistence type="inferred from homology"/>
<dbReference type="InterPro" id="IPR013223">
    <property type="entry name" value="RNase_B_OB_dom"/>
</dbReference>